<name>A0A066Z7P2_9ACTN</name>
<gene>
    <name evidence="2" type="ORF">KCH_19820</name>
</gene>
<organism evidence="2 3">
    <name type="scientific">Kitasatospora cheerisanensis KCTC 2395</name>
    <dbReference type="NCBI Taxonomy" id="1348663"/>
    <lineage>
        <taxon>Bacteria</taxon>
        <taxon>Bacillati</taxon>
        <taxon>Actinomycetota</taxon>
        <taxon>Actinomycetes</taxon>
        <taxon>Kitasatosporales</taxon>
        <taxon>Streptomycetaceae</taxon>
        <taxon>Kitasatospora</taxon>
    </lineage>
</organism>
<feature type="compositionally biased region" description="Basic and acidic residues" evidence="1">
    <location>
        <begin position="66"/>
        <end position="75"/>
    </location>
</feature>
<dbReference type="HOGENOM" id="CLU_2105711_0_0_11"/>
<reference evidence="2 3" key="1">
    <citation type="submission" date="2014-05" db="EMBL/GenBank/DDBJ databases">
        <title>Draft Genome Sequence of Kitasatospora cheerisanensis KCTC 2395.</title>
        <authorList>
            <person name="Nam D.H."/>
        </authorList>
    </citation>
    <scope>NUCLEOTIDE SEQUENCE [LARGE SCALE GENOMIC DNA]</scope>
    <source>
        <strain evidence="2 3">KCTC 2395</strain>
    </source>
</reference>
<protein>
    <submittedName>
        <fullName evidence="2">Uncharacterized protein</fullName>
    </submittedName>
</protein>
<dbReference type="AlphaFoldDB" id="A0A066Z7P2"/>
<feature type="region of interest" description="Disordered" evidence="1">
    <location>
        <begin position="1"/>
        <end position="115"/>
    </location>
</feature>
<sequence>MVGGACRRSLERRSNVGPIEPAPARRVQRPAAGPGRPAGARKESGGTGGTVRGIRARRSGPVIGSCEDRTAGEPTRRRRMHATRGEKPSAQPHRAGAPRLARVPAHALAHRSPRA</sequence>
<feature type="compositionally biased region" description="Low complexity" evidence="1">
    <location>
        <begin position="22"/>
        <end position="38"/>
    </location>
</feature>
<accession>A0A066Z7P2</accession>
<evidence type="ECO:0000313" key="2">
    <source>
        <dbReference type="EMBL" id="KDN86165.1"/>
    </source>
</evidence>
<keyword evidence="3" id="KW-1185">Reference proteome</keyword>
<dbReference type="PATRIC" id="fig|1348663.4.peg.1912"/>
<dbReference type="EMBL" id="JNBY01000073">
    <property type="protein sequence ID" value="KDN86165.1"/>
    <property type="molecule type" value="Genomic_DNA"/>
</dbReference>
<evidence type="ECO:0000256" key="1">
    <source>
        <dbReference type="SAM" id="MobiDB-lite"/>
    </source>
</evidence>
<comment type="caution">
    <text evidence="2">The sequence shown here is derived from an EMBL/GenBank/DDBJ whole genome shotgun (WGS) entry which is preliminary data.</text>
</comment>
<evidence type="ECO:0000313" key="3">
    <source>
        <dbReference type="Proteomes" id="UP000027178"/>
    </source>
</evidence>
<proteinExistence type="predicted"/>
<dbReference type="Proteomes" id="UP000027178">
    <property type="component" value="Unassembled WGS sequence"/>
</dbReference>